<dbReference type="NCBIfam" id="TIGR02207">
    <property type="entry name" value="lipid_A_htrB"/>
    <property type="match status" value="1"/>
</dbReference>
<keyword evidence="6 9" id="KW-1133">Transmembrane helix</keyword>
<comment type="function">
    <text evidence="9">Catalyzes the transfer of an acyl chain from an acyl-[acyl-carrier-protein] (ACP) to a Kdo(2)-lipid IV(A) to form a Kdo(2)-(acyl)-lipid IV(A).</text>
</comment>
<evidence type="ECO:0000256" key="5">
    <source>
        <dbReference type="ARBA" id="ARBA00022985"/>
    </source>
</evidence>
<evidence type="ECO:0000256" key="8">
    <source>
        <dbReference type="ARBA" id="ARBA00023315"/>
    </source>
</evidence>
<proteinExistence type="inferred from homology"/>
<evidence type="ECO:0000256" key="1">
    <source>
        <dbReference type="ARBA" id="ARBA00022475"/>
    </source>
</evidence>
<gene>
    <name evidence="9 10" type="primary">lpxL</name>
    <name evidence="10" type="ORF">NAF29_11995</name>
</gene>
<dbReference type="Proteomes" id="UP001165393">
    <property type="component" value="Unassembled WGS sequence"/>
</dbReference>
<dbReference type="EMBL" id="JAMQGP010000006">
    <property type="protein sequence ID" value="MCM2680388.1"/>
    <property type="molecule type" value="Genomic_DNA"/>
</dbReference>
<keyword evidence="5 9" id="KW-0448">Lipopolysaccharide biosynthesis</keyword>
<evidence type="ECO:0000256" key="2">
    <source>
        <dbReference type="ARBA" id="ARBA00022519"/>
    </source>
</evidence>
<dbReference type="GO" id="GO:0008913">
    <property type="term" value="F:Kdo2-lipid IVA acyltransferase activity"/>
    <property type="evidence" value="ECO:0007669"/>
    <property type="project" value="UniProtKB-EC"/>
</dbReference>
<dbReference type="GO" id="GO:0036104">
    <property type="term" value="P:Kdo2-lipid A biosynthetic process"/>
    <property type="evidence" value="ECO:0007669"/>
    <property type="project" value="UniProtKB-UniRule"/>
</dbReference>
<dbReference type="GO" id="GO:0009245">
    <property type="term" value="P:lipid A biosynthetic process"/>
    <property type="evidence" value="ECO:0007669"/>
    <property type="project" value="InterPro"/>
</dbReference>
<evidence type="ECO:0000256" key="7">
    <source>
        <dbReference type="ARBA" id="ARBA00023136"/>
    </source>
</evidence>
<feature type="short sequence motif" description="HXXXXD motif" evidence="9">
    <location>
        <begin position="134"/>
        <end position="139"/>
    </location>
</feature>
<comment type="subcellular location">
    <subcellularLocation>
        <location evidence="9">Cell inner membrane</location>
        <topology evidence="9">Single-pass membrane protein</topology>
    </subcellularLocation>
</comment>
<reference evidence="10 11" key="1">
    <citation type="journal article" date="2013" name="Antonie Van Leeuwenhoek">
        <title>Echinimonas agarilytica gen. nov., sp. nov., a new gammaproteobacterium isolated from the sea urchin Strongylocentrotus intermedius.</title>
        <authorList>
            <person name="Nedashkovskaya O.I."/>
            <person name="Stenkova A.M."/>
            <person name="Zhukova N.V."/>
            <person name="Van Trappen S."/>
            <person name="Lee J.S."/>
            <person name="Kim S.B."/>
        </authorList>
    </citation>
    <scope>NUCLEOTIDE SEQUENCE [LARGE SCALE GENOMIC DNA]</scope>
    <source>
        <strain evidence="10 11">KMM 6351</strain>
    </source>
</reference>
<organism evidence="10 11">
    <name type="scientific">Echinimonas agarilytica</name>
    <dbReference type="NCBI Taxonomy" id="1215918"/>
    <lineage>
        <taxon>Bacteria</taxon>
        <taxon>Pseudomonadati</taxon>
        <taxon>Pseudomonadota</taxon>
        <taxon>Gammaproteobacteria</taxon>
        <taxon>Alteromonadales</taxon>
        <taxon>Echinimonadaceae</taxon>
        <taxon>Echinimonas</taxon>
    </lineage>
</organism>
<comment type="caution">
    <text evidence="10">The sequence shown here is derived from an EMBL/GenBank/DDBJ whole genome shotgun (WGS) entry which is preliminary data.</text>
</comment>
<accession>A0AA41W8G4</accession>
<dbReference type="AlphaFoldDB" id="A0AA41W8G4"/>
<keyword evidence="7 9" id="KW-0472">Membrane</keyword>
<evidence type="ECO:0000256" key="9">
    <source>
        <dbReference type="HAMAP-Rule" id="MF_01942"/>
    </source>
</evidence>
<dbReference type="GO" id="GO:0005886">
    <property type="term" value="C:plasma membrane"/>
    <property type="evidence" value="ECO:0007669"/>
    <property type="project" value="UniProtKB-SubCell"/>
</dbReference>
<keyword evidence="3 9" id="KW-0808">Transferase</keyword>
<feature type="transmembrane region" description="Helical" evidence="9">
    <location>
        <begin position="27"/>
        <end position="50"/>
    </location>
</feature>
<comment type="pathway">
    <text evidence="9">Glycolipid biosynthesis; KDO(2)-lipid A biosynthesis; KDO(2)-lipid A from CMP-3-deoxy-D-manno-octulosonate and lipid IV(A): step 3/4.</text>
</comment>
<comment type="pathway">
    <text evidence="9">Bacterial outer membrane biogenesis; lipopolysaccharide biosynthesis.</text>
</comment>
<sequence length="309" mass="35667">MPNKSPGDFQLKMLHPKYWPIWCGYGVLWLIVQMPFRWIIQFGLGVGWLAGRILKSRRHVAATNIRLCFPELSVQEQHQLVEQNLKEAGVSLMETGIAWFWSRKRILQLIDFEGDEHIQNALNNNKGMLMLACHMMNLEVGCRMFAELHHANGLYRPNKNLVLEYFQYNGRSRTGAGMLDRNNIRAAFRALKKGERLWYAPDQDLGPRRSIFVPFFGIEDTATTPAAGPLADKGNAVVVPFMQYRKADNSGYKMVLQAPLENFPAGDEIVDTTRINAVIEQNIRQCPSQYLWVHRRFKTRPERSMPSRY</sequence>
<evidence type="ECO:0000256" key="4">
    <source>
        <dbReference type="ARBA" id="ARBA00022692"/>
    </source>
</evidence>
<dbReference type="InterPro" id="IPR004960">
    <property type="entry name" value="LipA_acyltrans"/>
</dbReference>
<evidence type="ECO:0000256" key="6">
    <source>
        <dbReference type="ARBA" id="ARBA00022989"/>
    </source>
</evidence>
<dbReference type="PANTHER" id="PTHR30606:SF9">
    <property type="entry name" value="LIPID A BIOSYNTHESIS LAUROYLTRANSFERASE"/>
    <property type="match status" value="1"/>
</dbReference>
<dbReference type="GO" id="GO:0009103">
    <property type="term" value="P:lipopolysaccharide biosynthetic process"/>
    <property type="evidence" value="ECO:0007669"/>
    <property type="project" value="UniProtKB-UniRule"/>
</dbReference>
<comment type="similarity">
    <text evidence="9">Belongs to the LpxL/LpxM/LpxP family.</text>
</comment>
<dbReference type="InterPro" id="IPR011920">
    <property type="entry name" value="Lipid_A_LpxL_LpxP"/>
</dbReference>
<name>A0AA41W8G4_9GAMM</name>
<dbReference type="Pfam" id="PF03279">
    <property type="entry name" value="Lip_A_acyltrans"/>
    <property type="match status" value="1"/>
</dbReference>
<dbReference type="PANTHER" id="PTHR30606">
    <property type="entry name" value="LIPID A BIOSYNTHESIS LAUROYL ACYLTRANSFERASE"/>
    <property type="match status" value="1"/>
</dbReference>
<dbReference type="PIRSF" id="PIRSF026649">
    <property type="entry name" value="MsbB"/>
    <property type="match status" value="1"/>
</dbReference>
<evidence type="ECO:0000256" key="3">
    <source>
        <dbReference type="ARBA" id="ARBA00022679"/>
    </source>
</evidence>
<dbReference type="RefSeq" id="WP_251261822.1">
    <property type="nucleotide sequence ID" value="NZ_JAMQGP010000006.1"/>
</dbReference>
<evidence type="ECO:0000313" key="11">
    <source>
        <dbReference type="Proteomes" id="UP001165393"/>
    </source>
</evidence>
<protein>
    <recommendedName>
        <fullName evidence="9">Lipid A biosynthesis acyltransferase</fullName>
        <ecNumber evidence="9">2.3.1.241</ecNumber>
    </recommendedName>
    <alternativeName>
        <fullName evidence="9">Kdo(2)-lipid IV(A) acyltransferase</fullName>
    </alternativeName>
</protein>
<keyword evidence="2 9" id="KW-0997">Cell inner membrane</keyword>
<keyword evidence="8 9" id="KW-0012">Acyltransferase</keyword>
<keyword evidence="4 9" id="KW-0812">Transmembrane</keyword>
<keyword evidence="1 9" id="KW-1003">Cell membrane</keyword>
<dbReference type="EC" id="2.3.1.241" evidence="9"/>
<dbReference type="HAMAP" id="MF_01942">
    <property type="entry name" value="Lipid_A_LpxL_LpxP"/>
    <property type="match status" value="1"/>
</dbReference>
<comment type="catalytic activity">
    <reaction evidence="9">
        <text>an alpha-Kdo-(2-&gt;4)-alpha-Kdo-(2-&gt;6)-lipid IVA + a fatty acyl-[ACP] = an alpha-Kdo-(2-&gt;4)-alpha-Kdo-(2-&gt;6)-(acyl)-lipid IVA + holo-[ACP]</text>
        <dbReference type="Rhea" id="RHEA:69396"/>
        <dbReference type="Rhea" id="RHEA-COMP:9685"/>
        <dbReference type="Rhea" id="RHEA-COMP:14125"/>
        <dbReference type="ChEBI" id="CHEBI:64479"/>
        <dbReference type="ChEBI" id="CHEBI:138651"/>
        <dbReference type="ChEBI" id="CHEBI:176429"/>
        <dbReference type="ChEBI" id="CHEBI:176430"/>
        <dbReference type="EC" id="2.3.1.241"/>
    </reaction>
</comment>
<evidence type="ECO:0000313" key="10">
    <source>
        <dbReference type="EMBL" id="MCM2680388.1"/>
    </source>
</evidence>
<keyword evidence="11" id="KW-1185">Reference proteome</keyword>
<dbReference type="CDD" id="cd07984">
    <property type="entry name" value="LPLAT_LABLAT-like"/>
    <property type="match status" value="1"/>
</dbReference>